<feature type="domain" description="HTH gntR-type" evidence="6">
    <location>
        <begin position="5"/>
        <end position="73"/>
    </location>
</feature>
<dbReference type="SUPFAM" id="SSF53383">
    <property type="entry name" value="PLP-dependent transferases"/>
    <property type="match status" value="1"/>
</dbReference>
<dbReference type="InterPro" id="IPR015424">
    <property type="entry name" value="PyrdxlP-dep_Trfase"/>
</dbReference>
<keyword evidence="5" id="KW-0804">Transcription</keyword>
<sequence>MAITGRGSHEIAGSVEEAIIGGELPAGTALPSIRDLAGELGVNPNTVASAYRLLRDRGLVETGGRRGTRVRARPADIPRDTEVAAVPPDVRDAGSGNPDPRLLPDLAAALAAVAARRVGRHPLYGDPPILPEMREEARGLFEADGVPCSALTLTSGALDGIDRVLCSSLRPGDAIALEDPGWPSEYDLTAALGLKRVPMRMDDEGPLPDDLDAALRGGARAVIVTNRAQNPTGAAISAERAAHLRAILAEHPHVLTVEDDHGFGFVELPFQRVGGATERWTLVRSVAKGYGPDLRLAMVTGDPVTVDRVRARQQSGHGWVSQILQEAFVELRRRAAVSAERAGRAYGERRAALIRELERHGLSGRGRSGVNVWVEVPDEARTVAGLLARRWSCTPGRRFRLDSSPGIRVTISALDAQDMATLAADIAAAARPGGPAV</sequence>
<evidence type="ECO:0000313" key="7">
    <source>
        <dbReference type="EMBL" id="ASU82380.1"/>
    </source>
</evidence>
<dbReference type="CDD" id="cd07377">
    <property type="entry name" value="WHTH_GntR"/>
    <property type="match status" value="1"/>
</dbReference>
<dbReference type="EMBL" id="CP022753">
    <property type="protein sequence ID" value="ASU82380.1"/>
    <property type="molecule type" value="Genomic_DNA"/>
</dbReference>
<dbReference type="PANTHER" id="PTHR46577">
    <property type="entry name" value="HTH-TYPE TRANSCRIPTIONAL REGULATORY PROTEIN GABR"/>
    <property type="match status" value="1"/>
</dbReference>
<dbReference type="InterPro" id="IPR036390">
    <property type="entry name" value="WH_DNA-bd_sf"/>
</dbReference>
<protein>
    <submittedName>
        <fullName evidence="7">GntR family transcriptional regulator</fullName>
    </submittedName>
</protein>
<evidence type="ECO:0000256" key="5">
    <source>
        <dbReference type="ARBA" id="ARBA00023163"/>
    </source>
</evidence>
<dbReference type="Gene3D" id="1.10.10.10">
    <property type="entry name" value="Winged helix-like DNA-binding domain superfamily/Winged helix DNA-binding domain"/>
    <property type="match status" value="1"/>
</dbReference>
<dbReference type="RefSeq" id="WP_094932242.1">
    <property type="nucleotide sequence ID" value="NZ_CP022753.1"/>
</dbReference>
<keyword evidence="3" id="KW-0805">Transcription regulation</keyword>
<keyword evidence="2" id="KW-0663">Pyridoxal phosphate</keyword>
<dbReference type="GO" id="GO:0003677">
    <property type="term" value="F:DNA binding"/>
    <property type="evidence" value="ECO:0007669"/>
    <property type="project" value="UniProtKB-KW"/>
</dbReference>
<dbReference type="InterPro" id="IPR000524">
    <property type="entry name" value="Tscrpt_reg_HTH_GntR"/>
</dbReference>
<dbReference type="GO" id="GO:0030170">
    <property type="term" value="F:pyridoxal phosphate binding"/>
    <property type="evidence" value="ECO:0007669"/>
    <property type="project" value="InterPro"/>
</dbReference>
<dbReference type="InterPro" id="IPR015421">
    <property type="entry name" value="PyrdxlP-dep_Trfase_major"/>
</dbReference>
<dbReference type="InterPro" id="IPR004839">
    <property type="entry name" value="Aminotransferase_I/II_large"/>
</dbReference>
<proteinExistence type="inferred from homology"/>
<accession>A0A223S2M7</accession>
<reference evidence="7 8" key="1">
    <citation type="submission" date="2017-08" db="EMBL/GenBank/DDBJ databases">
        <title>The complete genome sequence of Nocardiopsis gilva YIM 90087.</title>
        <authorList>
            <person name="Yin M."/>
            <person name="Tang S."/>
        </authorList>
    </citation>
    <scope>NUCLEOTIDE SEQUENCE [LARGE SCALE GENOMIC DNA]</scope>
    <source>
        <strain evidence="7 8">YIM 90087</strain>
    </source>
</reference>
<comment type="similarity">
    <text evidence="1">In the C-terminal section; belongs to the class-I pyridoxal-phosphate-dependent aminotransferase family.</text>
</comment>
<dbReference type="PROSITE" id="PS50949">
    <property type="entry name" value="HTH_GNTR"/>
    <property type="match status" value="1"/>
</dbReference>
<dbReference type="OrthoDB" id="4336542at2"/>
<gene>
    <name evidence="7" type="ORF">CDO52_05880</name>
</gene>
<evidence type="ECO:0000313" key="8">
    <source>
        <dbReference type="Proteomes" id="UP000215005"/>
    </source>
</evidence>
<dbReference type="InterPro" id="IPR051446">
    <property type="entry name" value="HTH_trans_reg/aminotransferase"/>
</dbReference>
<dbReference type="SMART" id="SM00345">
    <property type="entry name" value="HTH_GNTR"/>
    <property type="match status" value="1"/>
</dbReference>
<dbReference type="KEGG" id="ngv:CDO52_05880"/>
<dbReference type="SUPFAM" id="SSF46785">
    <property type="entry name" value="Winged helix' DNA-binding domain"/>
    <property type="match status" value="1"/>
</dbReference>
<evidence type="ECO:0000259" key="6">
    <source>
        <dbReference type="PROSITE" id="PS50949"/>
    </source>
</evidence>
<evidence type="ECO:0000256" key="4">
    <source>
        <dbReference type="ARBA" id="ARBA00023125"/>
    </source>
</evidence>
<dbReference type="Pfam" id="PF00392">
    <property type="entry name" value="GntR"/>
    <property type="match status" value="1"/>
</dbReference>
<dbReference type="PANTHER" id="PTHR46577:SF2">
    <property type="entry name" value="TRANSCRIPTIONAL REGULATORY PROTEIN"/>
    <property type="match status" value="1"/>
</dbReference>
<organism evidence="7 8">
    <name type="scientific">Nocardiopsis gilva YIM 90087</name>
    <dbReference type="NCBI Taxonomy" id="1235441"/>
    <lineage>
        <taxon>Bacteria</taxon>
        <taxon>Bacillati</taxon>
        <taxon>Actinomycetota</taxon>
        <taxon>Actinomycetes</taxon>
        <taxon>Streptosporangiales</taxon>
        <taxon>Nocardiopsidaceae</taxon>
        <taxon>Nocardiopsis</taxon>
    </lineage>
</organism>
<evidence type="ECO:0000256" key="1">
    <source>
        <dbReference type="ARBA" id="ARBA00005384"/>
    </source>
</evidence>
<dbReference type="GO" id="GO:0003700">
    <property type="term" value="F:DNA-binding transcription factor activity"/>
    <property type="evidence" value="ECO:0007669"/>
    <property type="project" value="InterPro"/>
</dbReference>
<dbReference type="Pfam" id="PF00155">
    <property type="entry name" value="Aminotran_1_2"/>
    <property type="match status" value="1"/>
</dbReference>
<keyword evidence="8" id="KW-1185">Reference proteome</keyword>
<evidence type="ECO:0000256" key="3">
    <source>
        <dbReference type="ARBA" id="ARBA00023015"/>
    </source>
</evidence>
<dbReference type="Proteomes" id="UP000215005">
    <property type="component" value="Chromosome"/>
</dbReference>
<evidence type="ECO:0000256" key="2">
    <source>
        <dbReference type="ARBA" id="ARBA00022898"/>
    </source>
</evidence>
<keyword evidence="4" id="KW-0238">DNA-binding</keyword>
<dbReference type="CDD" id="cd00609">
    <property type="entry name" value="AAT_like"/>
    <property type="match status" value="1"/>
</dbReference>
<name>A0A223S2M7_9ACTN</name>
<dbReference type="InterPro" id="IPR036388">
    <property type="entry name" value="WH-like_DNA-bd_sf"/>
</dbReference>
<dbReference type="AlphaFoldDB" id="A0A223S2M7"/>
<dbReference type="Gene3D" id="3.40.640.10">
    <property type="entry name" value="Type I PLP-dependent aspartate aminotransferase-like (Major domain)"/>
    <property type="match status" value="1"/>
</dbReference>